<dbReference type="OrthoDB" id="9810867at2"/>
<dbReference type="GO" id="GO:0030677">
    <property type="term" value="C:ribonuclease P complex"/>
    <property type="evidence" value="ECO:0007669"/>
    <property type="project" value="TreeGrafter"/>
</dbReference>
<keyword evidence="3 7" id="KW-0540">Nuclease</keyword>
<dbReference type="HAMAP" id="MF_00227">
    <property type="entry name" value="RNase_P"/>
    <property type="match status" value="1"/>
</dbReference>
<evidence type="ECO:0000256" key="5">
    <source>
        <dbReference type="ARBA" id="ARBA00022801"/>
    </source>
</evidence>
<dbReference type="InterPro" id="IPR020539">
    <property type="entry name" value="RNase_P_CS"/>
</dbReference>
<evidence type="ECO:0000256" key="1">
    <source>
        <dbReference type="ARBA" id="ARBA00002663"/>
    </source>
</evidence>
<reference evidence="9 10" key="1">
    <citation type="journal article" date="2016" name="Int. J. Syst. Evol. Microbiol.">
        <title>Desulfotomaculum ferrireducens sp. nov., a moderately thermophilic sulfate-reducing and dissimilatory Fe(III)-reducing bacterium isolated from compost.</title>
        <authorList>
            <person name="Yang G."/>
            <person name="Guo J."/>
            <person name="Zhuang L."/>
            <person name="Yuan Y."/>
            <person name="Zhou S."/>
        </authorList>
    </citation>
    <scope>NUCLEOTIDE SEQUENCE [LARGE SCALE GENOMIC DNA]</scope>
    <source>
        <strain evidence="9 10">GSS09</strain>
    </source>
</reference>
<dbReference type="KEGG" id="dfg:B0537_00650"/>
<dbReference type="NCBIfam" id="TIGR00188">
    <property type="entry name" value="rnpA"/>
    <property type="match status" value="1"/>
</dbReference>
<dbReference type="GO" id="GO:0000049">
    <property type="term" value="F:tRNA binding"/>
    <property type="evidence" value="ECO:0007669"/>
    <property type="project" value="UniProtKB-UniRule"/>
</dbReference>
<evidence type="ECO:0000256" key="8">
    <source>
        <dbReference type="NCBIfam" id="TIGR00188"/>
    </source>
</evidence>
<gene>
    <name evidence="7" type="primary">rnpA</name>
    <name evidence="9" type="ORF">B0537_00650</name>
</gene>
<protein>
    <recommendedName>
        <fullName evidence="7 8">Ribonuclease P protein component</fullName>
        <shortName evidence="7">RNase P protein</shortName>
        <shortName evidence="7">RNaseP protein</shortName>
        <ecNumber evidence="7 8">3.1.26.5</ecNumber>
    </recommendedName>
    <alternativeName>
        <fullName evidence="7">Protein C5</fullName>
    </alternativeName>
</protein>
<sequence length="109" mass="12633">MSKFVSLKKNADFKSVYSKGISAANRYLVLYKLPSKGLGKRFGFSISKKVGKAVCRNRLRRILKEICRLNLDRFANGYDYVFIVRQAAADQDYHQMEKQVWHVLGKLNK</sequence>
<dbReference type="GO" id="GO:0004526">
    <property type="term" value="F:ribonuclease P activity"/>
    <property type="evidence" value="ECO:0007669"/>
    <property type="project" value="UniProtKB-UniRule"/>
</dbReference>
<organism evidence="9 10">
    <name type="scientific">Desulforamulus ferrireducens</name>
    <dbReference type="NCBI Taxonomy" id="1833852"/>
    <lineage>
        <taxon>Bacteria</taxon>
        <taxon>Bacillati</taxon>
        <taxon>Bacillota</taxon>
        <taxon>Clostridia</taxon>
        <taxon>Eubacteriales</taxon>
        <taxon>Peptococcaceae</taxon>
        <taxon>Desulforamulus</taxon>
    </lineage>
</organism>
<dbReference type="InterPro" id="IPR014721">
    <property type="entry name" value="Ribsml_uS5_D2-typ_fold_subgr"/>
</dbReference>
<keyword evidence="10" id="KW-1185">Reference proteome</keyword>
<dbReference type="Proteomes" id="UP000189464">
    <property type="component" value="Chromosome"/>
</dbReference>
<evidence type="ECO:0000256" key="7">
    <source>
        <dbReference type="HAMAP-Rule" id="MF_00227"/>
    </source>
</evidence>
<dbReference type="GO" id="GO:0042781">
    <property type="term" value="F:3'-tRNA processing endoribonuclease activity"/>
    <property type="evidence" value="ECO:0007669"/>
    <property type="project" value="TreeGrafter"/>
</dbReference>
<evidence type="ECO:0000313" key="10">
    <source>
        <dbReference type="Proteomes" id="UP000189464"/>
    </source>
</evidence>
<dbReference type="PANTHER" id="PTHR33992">
    <property type="entry name" value="RIBONUCLEASE P PROTEIN COMPONENT"/>
    <property type="match status" value="1"/>
</dbReference>
<name>A0A1S6ISL2_9FIRM</name>
<proteinExistence type="inferred from homology"/>
<comment type="subunit">
    <text evidence="7">Consists of a catalytic RNA component (M1 or rnpB) and a protein subunit.</text>
</comment>
<dbReference type="InterPro" id="IPR020568">
    <property type="entry name" value="Ribosomal_Su5_D2-typ_SF"/>
</dbReference>
<evidence type="ECO:0000256" key="2">
    <source>
        <dbReference type="ARBA" id="ARBA00022694"/>
    </source>
</evidence>
<dbReference type="Gene3D" id="3.30.230.10">
    <property type="match status" value="1"/>
</dbReference>
<evidence type="ECO:0000313" key="9">
    <source>
        <dbReference type="EMBL" id="AQS57759.1"/>
    </source>
</evidence>
<keyword evidence="6 7" id="KW-0694">RNA-binding</keyword>
<comment type="similarity">
    <text evidence="7">Belongs to the RnpA family.</text>
</comment>
<keyword evidence="2 7" id="KW-0819">tRNA processing</keyword>
<dbReference type="PROSITE" id="PS00648">
    <property type="entry name" value="RIBONUCLEASE_P"/>
    <property type="match status" value="1"/>
</dbReference>
<dbReference type="InterPro" id="IPR000100">
    <property type="entry name" value="RNase_P"/>
</dbReference>
<dbReference type="RefSeq" id="WP_077712722.1">
    <property type="nucleotide sequence ID" value="NZ_CP019698.1"/>
</dbReference>
<dbReference type="EC" id="3.1.26.5" evidence="7 8"/>
<keyword evidence="4 7" id="KW-0255">Endonuclease</keyword>
<dbReference type="AlphaFoldDB" id="A0A1S6ISL2"/>
<dbReference type="GO" id="GO:0001682">
    <property type="term" value="P:tRNA 5'-leader removal"/>
    <property type="evidence" value="ECO:0007669"/>
    <property type="project" value="UniProtKB-UniRule"/>
</dbReference>
<evidence type="ECO:0000256" key="3">
    <source>
        <dbReference type="ARBA" id="ARBA00022722"/>
    </source>
</evidence>
<comment type="function">
    <text evidence="1 7">RNaseP catalyzes the removal of the 5'-leader sequence from pre-tRNA to produce the mature 5'-terminus. It can also cleave other RNA substrates such as 4.5S RNA. The protein component plays an auxiliary but essential role in vivo by binding to the 5'-leader sequence and broadening the substrate specificity of the ribozyme.</text>
</comment>
<keyword evidence="5 7" id="KW-0378">Hydrolase</keyword>
<dbReference type="Pfam" id="PF00825">
    <property type="entry name" value="Ribonuclease_P"/>
    <property type="match status" value="1"/>
</dbReference>
<accession>A0A1S6ISL2</accession>
<dbReference type="EMBL" id="CP019698">
    <property type="protein sequence ID" value="AQS57759.1"/>
    <property type="molecule type" value="Genomic_DNA"/>
</dbReference>
<dbReference type="SUPFAM" id="SSF54211">
    <property type="entry name" value="Ribosomal protein S5 domain 2-like"/>
    <property type="match status" value="1"/>
</dbReference>
<evidence type="ECO:0000256" key="6">
    <source>
        <dbReference type="ARBA" id="ARBA00022884"/>
    </source>
</evidence>
<dbReference type="PANTHER" id="PTHR33992:SF1">
    <property type="entry name" value="RIBONUCLEASE P PROTEIN COMPONENT"/>
    <property type="match status" value="1"/>
</dbReference>
<evidence type="ECO:0000256" key="4">
    <source>
        <dbReference type="ARBA" id="ARBA00022759"/>
    </source>
</evidence>
<dbReference type="STRING" id="1833852.B0537_00650"/>
<comment type="catalytic activity">
    <reaction evidence="7">
        <text>Endonucleolytic cleavage of RNA, removing 5'-extranucleotides from tRNA precursor.</text>
        <dbReference type="EC" id="3.1.26.5"/>
    </reaction>
</comment>